<gene>
    <name evidence="2" type="primary">ORF30930</name>
</gene>
<evidence type="ECO:0000256" key="1">
    <source>
        <dbReference type="SAM" id="MobiDB-lite"/>
    </source>
</evidence>
<organism evidence="2">
    <name type="scientific">Arion vulgaris</name>
    <dbReference type="NCBI Taxonomy" id="1028688"/>
    <lineage>
        <taxon>Eukaryota</taxon>
        <taxon>Metazoa</taxon>
        <taxon>Spiralia</taxon>
        <taxon>Lophotrochozoa</taxon>
        <taxon>Mollusca</taxon>
        <taxon>Gastropoda</taxon>
        <taxon>Heterobranchia</taxon>
        <taxon>Euthyneura</taxon>
        <taxon>Panpulmonata</taxon>
        <taxon>Eupulmonata</taxon>
        <taxon>Stylommatophora</taxon>
        <taxon>Helicina</taxon>
        <taxon>Arionoidea</taxon>
        <taxon>Arionidae</taxon>
        <taxon>Arion</taxon>
    </lineage>
</organism>
<protein>
    <submittedName>
        <fullName evidence="2">Uncharacterized protein</fullName>
    </submittedName>
</protein>
<feature type="non-terminal residue" evidence="2">
    <location>
        <position position="1"/>
    </location>
</feature>
<name>A0A0B6YQF4_9EUPU</name>
<sequence>AYQGYKKFNDIEEILDFVEGPHTSSKFDGKSAPKRKQERSRKKEHQLNGPLTLEDTLGGEDGSDSMETVAVVIKPGLEAMGNSSGKSLGENSISKTEPT</sequence>
<accession>A0A0B6YQF4</accession>
<feature type="region of interest" description="Disordered" evidence="1">
    <location>
        <begin position="21"/>
        <end position="63"/>
    </location>
</feature>
<reference evidence="2" key="1">
    <citation type="submission" date="2014-12" db="EMBL/GenBank/DDBJ databases">
        <title>Insight into the proteome of Arion vulgaris.</title>
        <authorList>
            <person name="Aradska J."/>
            <person name="Bulat T."/>
            <person name="Smidak R."/>
            <person name="Sarate P."/>
            <person name="Gangsoo J."/>
            <person name="Sialana F."/>
            <person name="Bilban M."/>
            <person name="Lubec G."/>
        </authorList>
    </citation>
    <scope>NUCLEOTIDE SEQUENCE</scope>
    <source>
        <tissue evidence="2">Skin</tissue>
    </source>
</reference>
<feature type="region of interest" description="Disordered" evidence="1">
    <location>
        <begin position="77"/>
        <end position="99"/>
    </location>
</feature>
<dbReference type="AlphaFoldDB" id="A0A0B6YQF4"/>
<dbReference type="EMBL" id="HACG01010865">
    <property type="protein sequence ID" value="CEK57730.1"/>
    <property type="molecule type" value="Transcribed_RNA"/>
</dbReference>
<feature type="non-terminal residue" evidence="2">
    <location>
        <position position="99"/>
    </location>
</feature>
<proteinExistence type="predicted"/>
<evidence type="ECO:0000313" key="2">
    <source>
        <dbReference type="EMBL" id="CEK57730.1"/>
    </source>
</evidence>
<feature type="compositionally biased region" description="Polar residues" evidence="1">
    <location>
        <begin position="81"/>
        <end position="99"/>
    </location>
</feature>
<feature type="compositionally biased region" description="Basic residues" evidence="1">
    <location>
        <begin position="32"/>
        <end position="44"/>
    </location>
</feature>